<keyword evidence="3" id="KW-1185">Reference proteome</keyword>
<name>A0A4R2IIA9_9ACTN</name>
<dbReference type="EMBL" id="SLWR01000013">
    <property type="protein sequence ID" value="TCO42455.1"/>
    <property type="molecule type" value="Genomic_DNA"/>
</dbReference>
<dbReference type="Proteomes" id="UP000295573">
    <property type="component" value="Unassembled WGS sequence"/>
</dbReference>
<organism evidence="2 3">
    <name type="scientific">Kribbella antiqua</name>
    <dbReference type="NCBI Taxonomy" id="2512217"/>
    <lineage>
        <taxon>Bacteria</taxon>
        <taxon>Bacillati</taxon>
        <taxon>Actinomycetota</taxon>
        <taxon>Actinomycetes</taxon>
        <taxon>Propionibacteriales</taxon>
        <taxon>Kribbellaceae</taxon>
        <taxon>Kribbella</taxon>
    </lineage>
</organism>
<protein>
    <submittedName>
        <fullName evidence="2">Uncharacterized protein</fullName>
    </submittedName>
</protein>
<dbReference type="AlphaFoldDB" id="A0A4R2IIA9"/>
<feature type="compositionally biased region" description="Polar residues" evidence="1">
    <location>
        <begin position="17"/>
        <end position="42"/>
    </location>
</feature>
<comment type="caution">
    <text evidence="2">The sequence shown here is derived from an EMBL/GenBank/DDBJ whole genome shotgun (WGS) entry which is preliminary data.</text>
</comment>
<feature type="region of interest" description="Disordered" evidence="1">
    <location>
        <begin position="1"/>
        <end position="42"/>
    </location>
</feature>
<gene>
    <name evidence="2" type="ORF">EV646_11377</name>
</gene>
<accession>A0A4R2IIA9</accession>
<evidence type="ECO:0000256" key="1">
    <source>
        <dbReference type="SAM" id="MobiDB-lite"/>
    </source>
</evidence>
<sequence length="53" mass="5482">MPRPTIGSGTAAVRADSMTSAPGVSSANETTIQPLRTGKTSTETEAAIYEWIA</sequence>
<evidence type="ECO:0000313" key="3">
    <source>
        <dbReference type="Proteomes" id="UP000295573"/>
    </source>
</evidence>
<reference evidence="2 3" key="1">
    <citation type="journal article" date="2015" name="Stand. Genomic Sci.">
        <title>Genomic Encyclopedia of Bacterial and Archaeal Type Strains, Phase III: the genomes of soil and plant-associated and newly described type strains.</title>
        <authorList>
            <person name="Whitman W.B."/>
            <person name="Woyke T."/>
            <person name="Klenk H.P."/>
            <person name="Zhou Y."/>
            <person name="Lilburn T.G."/>
            <person name="Beck B.J."/>
            <person name="De Vos P."/>
            <person name="Vandamme P."/>
            <person name="Eisen J.A."/>
            <person name="Garrity G."/>
            <person name="Hugenholtz P."/>
            <person name="Kyrpides N.C."/>
        </authorList>
    </citation>
    <scope>NUCLEOTIDE SEQUENCE [LARGE SCALE GENOMIC DNA]</scope>
    <source>
        <strain evidence="2 3">VKM Ac-2541</strain>
    </source>
</reference>
<evidence type="ECO:0000313" key="2">
    <source>
        <dbReference type="EMBL" id="TCO42455.1"/>
    </source>
</evidence>
<proteinExistence type="predicted"/>